<accession>Q2YD03</accession>
<dbReference type="EMBL" id="CP000103">
    <property type="protein sequence ID" value="ABB73368.1"/>
    <property type="molecule type" value="Genomic_DNA"/>
</dbReference>
<evidence type="ECO:0000313" key="3">
    <source>
        <dbReference type="Proteomes" id="UP000002718"/>
    </source>
</evidence>
<evidence type="ECO:0000313" key="1">
    <source>
        <dbReference type="EMBL" id="ABB73368.1"/>
    </source>
</evidence>
<dbReference type="RefSeq" id="WP_011379423.1">
    <property type="nucleotide sequence ID" value="NC_007614.1"/>
</dbReference>
<evidence type="ECO:0000313" key="2">
    <source>
        <dbReference type="EMBL" id="SEG17328.1"/>
    </source>
</evidence>
<keyword evidence="2" id="KW-0347">Helicase</keyword>
<dbReference type="Proteomes" id="UP000236751">
    <property type="component" value="Unassembled WGS sequence"/>
</dbReference>
<keyword evidence="2" id="KW-0547">Nucleotide-binding</keyword>
<dbReference type="Proteomes" id="UP000002718">
    <property type="component" value="Chromosome"/>
</dbReference>
<gene>
    <name evidence="1" type="ordered locus">Nmul_A0059</name>
    <name evidence="2" type="ORF">SAMN05216403_14117</name>
</gene>
<reference evidence="1" key="2">
    <citation type="submission" date="2005-08" db="EMBL/GenBank/DDBJ databases">
        <title>Complete sequence of Chromosome 1 of Nitrosospira multiformis ATCC 25196.</title>
        <authorList>
            <consortium name="US DOE Joint Genome Institute"/>
            <person name="Copeland A."/>
            <person name="Lucas S."/>
            <person name="Lapidus A."/>
            <person name="Barry K."/>
            <person name="Detter J.C."/>
            <person name="Glavina T."/>
            <person name="Hammon N."/>
            <person name="Israni S."/>
            <person name="Pitluck S."/>
            <person name="Chain P."/>
            <person name="Malfatti S."/>
            <person name="Shin M."/>
            <person name="Vergez L."/>
            <person name="Schmutz J."/>
            <person name="Larimer F."/>
            <person name="Land M."/>
            <person name="Hauser L."/>
            <person name="Kyrpides N."/>
            <person name="Lykidis A."/>
            <person name="Richardson P."/>
        </authorList>
    </citation>
    <scope>NUCLEOTIDE SEQUENCE</scope>
    <source>
        <strain evidence="1">ATCC 25196</strain>
    </source>
</reference>
<name>Q2YD03_NITMU</name>
<dbReference type="STRING" id="323848.Nmul_A0059"/>
<dbReference type="Pfam" id="PF13148">
    <property type="entry name" value="DUF3987"/>
    <property type="match status" value="1"/>
</dbReference>
<dbReference type="KEGG" id="nmu:Nmul_A0059"/>
<evidence type="ECO:0000313" key="4">
    <source>
        <dbReference type="Proteomes" id="UP000236751"/>
    </source>
</evidence>
<keyword evidence="2" id="KW-0067">ATP-binding</keyword>
<dbReference type="EMBL" id="FNVK01000041">
    <property type="protein sequence ID" value="SEG17328.1"/>
    <property type="molecule type" value="Genomic_DNA"/>
</dbReference>
<proteinExistence type="predicted"/>
<reference evidence="3" key="1">
    <citation type="submission" date="2005-08" db="EMBL/GenBank/DDBJ databases">
        <title>Complete sequence of chromosome 1 of Nitrosospira multiformis ATCC 25196.</title>
        <authorList>
            <person name="Copeland A."/>
            <person name="Lucas S."/>
            <person name="Lapidus A."/>
            <person name="Barry K."/>
            <person name="Detter J.C."/>
            <person name="Glavina T."/>
            <person name="Hammon N."/>
            <person name="Israni S."/>
            <person name="Pitluck S."/>
            <person name="Chain P."/>
            <person name="Malfatti S."/>
            <person name="Shin M."/>
            <person name="Vergez L."/>
            <person name="Schmutz J."/>
            <person name="Larimer F."/>
            <person name="Land M."/>
            <person name="Hauser L."/>
            <person name="Kyrpides N."/>
            <person name="Lykidis A."/>
            <person name="Richardson P."/>
        </authorList>
    </citation>
    <scope>NUCLEOTIDE SEQUENCE [LARGE SCALE GENOMIC DNA]</scope>
    <source>
        <strain evidence="3">ATCC 25196 / NCIMB 11849 / C 71</strain>
    </source>
</reference>
<keyword evidence="2" id="KW-0378">Hydrolase</keyword>
<dbReference type="HOGENOM" id="CLU_047670_0_0_4"/>
<dbReference type="GO" id="GO:0004386">
    <property type="term" value="F:helicase activity"/>
    <property type="evidence" value="ECO:0007669"/>
    <property type="project" value="UniProtKB-KW"/>
</dbReference>
<reference evidence="1 3" key="3">
    <citation type="journal article" date="2008" name="Appl. Environ. Microbiol.">
        <title>Complete genome sequence of Nitrosospira multiformis, an ammonia-oxidizing bacterium from the soil environment.</title>
        <authorList>
            <person name="Norton J.M."/>
            <person name="Klotz M.G."/>
            <person name="Stein L.Y."/>
            <person name="Arp D.J."/>
            <person name="Bottomley P.J."/>
            <person name="Chain P.S."/>
            <person name="Hauser L.J."/>
            <person name="Land M.L."/>
            <person name="Larimer F.W."/>
            <person name="Shin M.W."/>
            <person name="Starkenburg S.R."/>
        </authorList>
    </citation>
    <scope>NUCLEOTIDE SEQUENCE [LARGE SCALE GENOMIC DNA]</scope>
    <source>
        <strain evidence="1">ATCC 25196</strain>
        <strain evidence="3">ATCC 25196 / NCIMB 11849 / C 71</strain>
    </source>
</reference>
<organism evidence="1 3">
    <name type="scientific">Nitrosospira multiformis (strain ATCC 25196 / NCIMB 11849 / C 71)</name>
    <dbReference type="NCBI Taxonomy" id="323848"/>
    <lineage>
        <taxon>Bacteria</taxon>
        <taxon>Pseudomonadati</taxon>
        <taxon>Pseudomonadota</taxon>
        <taxon>Betaproteobacteria</taxon>
        <taxon>Nitrosomonadales</taxon>
        <taxon>Nitrosomonadaceae</taxon>
        <taxon>Nitrosospira</taxon>
    </lineage>
</organism>
<reference evidence="2 4" key="4">
    <citation type="submission" date="2016-10" db="EMBL/GenBank/DDBJ databases">
        <authorList>
            <person name="de Groot N.N."/>
        </authorList>
    </citation>
    <scope>NUCLEOTIDE SEQUENCE [LARGE SCALE GENOMIC DNA]</scope>
    <source>
        <strain evidence="2 4">Nl13</strain>
    </source>
</reference>
<protein>
    <submittedName>
        <fullName evidence="2">Putative DNA primase/helicase</fullName>
    </submittedName>
</protein>
<dbReference type="eggNOG" id="COG4643">
    <property type="taxonomic scope" value="Bacteria"/>
</dbReference>
<dbReference type="AlphaFoldDB" id="Q2YD03"/>
<keyword evidence="3" id="KW-1185">Reference proteome</keyword>
<sequence>MAIRDDTQSIERGAVALDKVAAKASASKLPGPQLVETHTPLAPPRMHEDGFPPLVHKFVEAACSNSEAHPVAVASNVLAFFCAMTGRSIFQKIGDASIHCRAFQIIVGKSGKARKGTAETTVREIFRRADEILRKRQGNNDRLRIHAGGLSTGEGVAWAIRDPREADDNGKGADAGVADKRLLVIESEMDNTLSQLRRDNNTLSATIRNLFDGRDMEPLTKTNQTKATRPHVVILGHITSHELREKSTDNEVANGLLNRFMMLYVYRPKLVPLPEPTPEETLSLLAARVADAVMAATGGDLHGNNTREVRLSDAARELWIEQYPRLTRDRDGKGGSLLARSEMYARMLAMIFAAMDGRLEIEPCDLWAAIAWVEYWHASVTYIFNCQDDEGGIDPFVAEVLSLITSNPGITLTALQDHWNRKHIKQVKHALEVLLNLAPPLAEERKDSASGGRPALRYYAYKKG</sequence>
<dbReference type="OrthoDB" id="110640at2"/>
<dbReference type="InterPro" id="IPR025048">
    <property type="entry name" value="DUF3987"/>
</dbReference>